<keyword evidence="3 6" id="KW-0285">Flavoprotein</keyword>
<evidence type="ECO:0000256" key="6">
    <source>
        <dbReference type="RuleBase" id="RU362125"/>
    </source>
</evidence>
<dbReference type="PANTHER" id="PTHR43884:SF20">
    <property type="entry name" value="ACYL-COA DEHYDROGENASE FADE28"/>
    <property type="match status" value="1"/>
</dbReference>
<dbReference type="SUPFAM" id="SSF47203">
    <property type="entry name" value="Acyl-CoA dehydrogenase C-terminal domain-like"/>
    <property type="match status" value="1"/>
</dbReference>
<organism evidence="10 11">
    <name type="scientific">Williamsia herbipolensis</name>
    <dbReference type="NCBI Taxonomy" id="1603258"/>
    <lineage>
        <taxon>Bacteria</taxon>
        <taxon>Bacillati</taxon>
        <taxon>Actinomycetota</taxon>
        <taxon>Actinomycetes</taxon>
        <taxon>Mycobacteriales</taxon>
        <taxon>Nocardiaceae</taxon>
        <taxon>Williamsia</taxon>
    </lineage>
</organism>
<dbReference type="GO" id="GO:0050660">
    <property type="term" value="F:flavin adenine dinucleotide binding"/>
    <property type="evidence" value="ECO:0007669"/>
    <property type="project" value="InterPro"/>
</dbReference>
<dbReference type="EMBL" id="CP108021">
    <property type="protein sequence ID" value="WUM21928.1"/>
    <property type="molecule type" value="Genomic_DNA"/>
</dbReference>
<dbReference type="InterPro" id="IPR036250">
    <property type="entry name" value="AcylCo_DH-like_C"/>
</dbReference>
<feature type="domain" description="Acyl-CoA oxidase/dehydrogenase middle" evidence="8">
    <location>
        <begin position="134"/>
        <end position="204"/>
    </location>
</feature>
<evidence type="ECO:0000259" key="9">
    <source>
        <dbReference type="Pfam" id="PF02771"/>
    </source>
</evidence>
<evidence type="ECO:0000259" key="8">
    <source>
        <dbReference type="Pfam" id="PF02770"/>
    </source>
</evidence>
<evidence type="ECO:0000256" key="5">
    <source>
        <dbReference type="ARBA" id="ARBA00023002"/>
    </source>
</evidence>
<sequence>MDFRPTEASTDLTGLARDIAAKISTPERIAELETSGAAVDEQLWRALADAGLLALEATEDAGGAGLGAAENVAVAEELGRHLAVVPFGPHSIAALPAVAAAGGALADRWLSGMCDGTTVVTVAIDDELADDPLAPTTSARRDGDRWVIDGCKVSVPFAETAAAVIVTASSDDGLVALVVPTDAPGVTISAARTTGLVPTALIEFADVTLGDDAVVGRREAVVALVDRMTLAQCAEQAGVVAGALDLTAAYGRERTQFGRPIGSFQAVAQRLADAYIDVRAAKLTVVQAAYLVGEGLPAETELATAKFWAADAGHRVAHTAVHVHGGVGIDTSHPLHRYFLRAKQNEFALGSATAALRRIGHVLAAEPA</sequence>
<dbReference type="RefSeq" id="WP_328858886.1">
    <property type="nucleotide sequence ID" value="NZ_CP108021.1"/>
</dbReference>
<dbReference type="InterPro" id="IPR009100">
    <property type="entry name" value="AcylCoA_DH/oxidase_NM_dom_sf"/>
</dbReference>
<evidence type="ECO:0000259" key="7">
    <source>
        <dbReference type="Pfam" id="PF00441"/>
    </source>
</evidence>
<keyword evidence="11" id="KW-1185">Reference proteome</keyword>
<dbReference type="InterPro" id="IPR009075">
    <property type="entry name" value="AcylCo_DH/oxidase_C"/>
</dbReference>
<feature type="domain" description="Acyl-CoA dehydrogenase/oxidase N-terminal" evidence="9">
    <location>
        <begin position="10"/>
        <end position="116"/>
    </location>
</feature>
<name>A0AAU4K7I8_9NOCA</name>
<reference evidence="10 11" key="1">
    <citation type="submission" date="2022-10" db="EMBL/GenBank/DDBJ databases">
        <title>The complete genomes of actinobacterial strains from the NBC collection.</title>
        <authorList>
            <person name="Joergensen T.S."/>
            <person name="Alvarez Arevalo M."/>
            <person name="Sterndorff E.B."/>
            <person name="Faurdal D."/>
            <person name="Vuksanovic O."/>
            <person name="Mourched A.-S."/>
            <person name="Charusanti P."/>
            <person name="Shaw S."/>
            <person name="Blin K."/>
            <person name="Weber T."/>
        </authorList>
    </citation>
    <scope>NUCLEOTIDE SEQUENCE [LARGE SCALE GENOMIC DNA]</scope>
    <source>
        <strain evidence="10 11">NBC_00319</strain>
    </source>
</reference>
<keyword evidence="4 6" id="KW-0274">FAD</keyword>
<dbReference type="Gene3D" id="1.10.540.10">
    <property type="entry name" value="Acyl-CoA dehydrogenase/oxidase, N-terminal domain"/>
    <property type="match status" value="1"/>
</dbReference>
<comment type="similarity">
    <text evidence="2 6">Belongs to the acyl-CoA dehydrogenase family.</text>
</comment>
<evidence type="ECO:0000256" key="4">
    <source>
        <dbReference type="ARBA" id="ARBA00022827"/>
    </source>
</evidence>
<dbReference type="Gene3D" id="2.40.110.10">
    <property type="entry name" value="Butyryl-CoA Dehydrogenase, subunit A, domain 2"/>
    <property type="match status" value="1"/>
</dbReference>
<evidence type="ECO:0000256" key="2">
    <source>
        <dbReference type="ARBA" id="ARBA00009347"/>
    </source>
</evidence>
<gene>
    <name evidence="10" type="ORF">OG579_09240</name>
</gene>
<dbReference type="CDD" id="cd00567">
    <property type="entry name" value="ACAD"/>
    <property type="match status" value="1"/>
</dbReference>
<accession>A0AAU4K7I8</accession>
<evidence type="ECO:0000256" key="1">
    <source>
        <dbReference type="ARBA" id="ARBA00001974"/>
    </source>
</evidence>
<evidence type="ECO:0000313" key="10">
    <source>
        <dbReference type="EMBL" id="WUM21928.1"/>
    </source>
</evidence>
<dbReference type="Pfam" id="PF02770">
    <property type="entry name" value="Acyl-CoA_dh_M"/>
    <property type="match status" value="1"/>
</dbReference>
<dbReference type="PANTHER" id="PTHR43884">
    <property type="entry name" value="ACYL-COA DEHYDROGENASE"/>
    <property type="match status" value="1"/>
</dbReference>
<dbReference type="InterPro" id="IPR037069">
    <property type="entry name" value="AcylCoA_DH/ox_N_sf"/>
</dbReference>
<comment type="cofactor">
    <cofactor evidence="1 6">
        <name>FAD</name>
        <dbReference type="ChEBI" id="CHEBI:57692"/>
    </cofactor>
</comment>
<keyword evidence="5 6" id="KW-0560">Oxidoreductase</keyword>
<dbReference type="Pfam" id="PF02771">
    <property type="entry name" value="Acyl-CoA_dh_N"/>
    <property type="match status" value="1"/>
</dbReference>
<dbReference type="InterPro" id="IPR046373">
    <property type="entry name" value="Acyl-CoA_Oxase/DH_mid-dom_sf"/>
</dbReference>
<dbReference type="AlphaFoldDB" id="A0AAU4K7I8"/>
<evidence type="ECO:0000313" key="11">
    <source>
        <dbReference type="Proteomes" id="UP001432128"/>
    </source>
</evidence>
<dbReference type="Pfam" id="PF00441">
    <property type="entry name" value="Acyl-CoA_dh_1"/>
    <property type="match status" value="1"/>
</dbReference>
<dbReference type="GO" id="GO:0003995">
    <property type="term" value="F:acyl-CoA dehydrogenase activity"/>
    <property type="evidence" value="ECO:0007669"/>
    <property type="project" value="TreeGrafter"/>
</dbReference>
<dbReference type="Gene3D" id="1.20.140.10">
    <property type="entry name" value="Butyryl-CoA Dehydrogenase, subunit A, domain 3"/>
    <property type="match status" value="1"/>
</dbReference>
<evidence type="ECO:0000256" key="3">
    <source>
        <dbReference type="ARBA" id="ARBA00022630"/>
    </source>
</evidence>
<dbReference type="InterPro" id="IPR013786">
    <property type="entry name" value="AcylCoA_DH/ox_N"/>
</dbReference>
<proteinExistence type="inferred from homology"/>
<dbReference type="InterPro" id="IPR006091">
    <property type="entry name" value="Acyl-CoA_Oxase/DH_mid-dom"/>
</dbReference>
<dbReference type="Proteomes" id="UP001432128">
    <property type="component" value="Chromosome"/>
</dbReference>
<feature type="domain" description="Acyl-CoA dehydrogenase/oxidase C-terminal" evidence="7">
    <location>
        <begin position="230"/>
        <end position="361"/>
    </location>
</feature>
<protein>
    <submittedName>
        <fullName evidence="10">Acyl-CoA dehydrogenase</fullName>
    </submittedName>
</protein>
<dbReference type="SUPFAM" id="SSF56645">
    <property type="entry name" value="Acyl-CoA dehydrogenase NM domain-like"/>
    <property type="match status" value="1"/>
</dbReference>
<dbReference type="KEGG" id="whr:OG579_09240"/>